<dbReference type="PRINTS" id="PR00792">
    <property type="entry name" value="PEPSIN"/>
</dbReference>
<protein>
    <submittedName>
        <fullName evidence="11">Aspartyl protease family protein At5g10770-like</fullName>
    </submittedName>
</protein>
<evidence type="ECO:0000313" key="10">
    <source>
        <dbReference type="Proteomes" id="UP000189703"/>
    </source>
</evidence>
<dbReference type="OMA" id="AKMSKYP"/>
<dbReference type="RefSeq" id="XP_010256102.1">
    <property type="nucleotide sequence ID" value="XM_010257800.1"/>
</dbReference>
<feature type="active site" evidence="7">
    <location>
        <position position="158"/>
    </location>
</feature>
<reference evidence="11" key="1">
    <citation type="submission" date="2025-08" db="UniProtKB">
        <authorList>
            <consortium name="RefSeq"/>
        </authorList>
    </citation>
    <scope>IDENTIFICATION</scope>
</reference>
<keyword evidence="10" id="KW-1185">Reference proteome</keyword>
<evidence type="ECO:0000313" key="11">
    <source>
        <dbReference type="RefSeq" id="XP_010256102.1"/>
    </source>
</evidence>
<dbReference type="eggNOG" id="KOG1339">
    <property type="taxonomic scope" value="Eukaryota"/>
</dbReference>
<dbReference type="FunCoup" id="A0A1U8A329">
    <property type="interactions" value="88"/>
</dbReference>
<dbReference type="PROSITE" id="PS51767">
    <property type="entry name" value="PEPTIDASE_A1"/>
    <property type="match status" value="1"/>
</dbReference>
<dbReference type="FunFam" id="2.40.70.10:FF:000021">
    <property type="entry name" value="Aspartyl protease AED1"/>
    <property type="match status" value="1"/>
</dbReference>
<dbReference type="SUPFAM" id="SSF50630">
    <property type="entry name" value="Acid proteases"/>
    <property type="match status" value="1"/>
</dbReference>
<dbReference type="InterPro" id="IPR033873">
    <property type="entry name" value="CND41-like"/>
</dbReference>
<evidence type="ECO:0000259" key="9">
    <source>
        <dbReference type="PROSITE" id="PS51767"/>
    </source>
</evidence>
<dbReference type="GO" id="GO:0006508">
    <property type="term" value="P:proteolysis"/>
    <property type="evidence" value="ECO:0007669"/>
    <property type="project" value="UniProtKB-KW"/>
</dbReference>
<organism evidence="10 11">
    <name type="scientific">Nelumbo nucifera</name>
    <name type="common">Sacred lotus</name>
    <dbReference type="NCBI Taxonomy" id="4432"/>
    <lineage>
        <taxon>Eukaryota</taxon>
        <taxon>Viridiplantae</taxon>
        <taxon>Streptophyta</taxon>
        <taxon>Embryophyta</taxon>
        <taxon>Tracheophyta</taxon>
        <taxon>Spermatophyta</taxon>
        <taxon>Magnoliopsida</taxon>
        <taxon>Proteales</taxon>
        <taxon>Nelumbonaceae</taxon>
        <taxon>Nelumbo</taxon>
    </lineage>
</organism>
<feature type="active site" evidence="7">
    <location>
        <position position="361"/>
    </location>
</feature>
<evidence type="ECO:0000256" key="8">
    <source>
        <dbReference type="SAM" id="SignalP"/>
    </source>
</evidence>
<feature type="signal peptide" evidence="8">
    <location>
        <begin position="1"/>
        <end position="35"/>
    </location>
</feature>
<feature type="chain" id="PRO_5010558523" evidence="8">
    <location>
        <begin position="36"/>
        <end position="483"/>
    </location>
</feature>
<evidence type="ECO:0000256" key="5">
    <source>
        <dbReference type="ARBA" id="ARBA00022801"/>
    </source>
</evidence>
<dbReference type="Pfam" id="PF14541">
    <property type="entry name" value="TAXi_C"/>
    <property type="match status" value="1"/>
</dbReference>
<dbReference type="GeneID" id="104596567"/>
<sequence>MAITRTHPFFCFLLSSSLLLLFLLGSCNNYRLVEASGGQTANNQHHHVIVVNSLIPASTCSPSLKGSSRSRTLQVVHKNGPCSPLDLQKKTRSYNLSQILGQDEQRVRSIQSTISQQQLVEDSKAKIPAKSGRSFGTGNYVVTVGFGTPKRDLSVVFDTGSDLTWIQCQPCVVSCYQQTEPIFNPPTSSTYSNISCGSAECAQLKSATGNSPSCRSTCIYAIQYGDSSYSIGYFGRDTLSLTSSDVFPNFQFGCGQDNEGLFGSAAGLLGLGRHPVSLVSQSATKFGKKFSYCFPPVSSSTGFLAFGDQAGTSSSGVKYTSLLTDSRGPSFYFASLNGISVGGQRLSIPTTVFTSSGTIIDSGTVITRLPPAAYSALRSAFRQATSSYPSAPSYSILDTCFNPGGQSTIRIPKIVLHFAGGVDLDVDASGIVILASSSQLCLAFAGNSSPSSVAILGNTQQKTFEVVYDVAGGKLGFGAGGCS</sequence>
<dbReference type="CDD" id="cd05472">
    <property type="entry name" value="cnd41_like"/>
    <property type="match status" value="1"/>
</dbReference>
<evidence type="ECO:0000256" key="2">
    <source>
        <dbReference type="ARBA" id="ARBA00022670"/>
    </source>
</evidence>
<dbReference type="InterPro" id="IPR021109">
    <property type="entry name" value="Peptidase_aspartic_dom_sf"/>
</dbReference>
<accession>A0A1U8A329</accession>
<dbReference type="Proteomes" id="UP000189703">
    <property type="component" value="Unplaced"/>
</dbReference>
<dbReference type="AlphaFoldDB" id="A0A1U8A329"/>
<dbReference type="InterPro" id="IPR032799">
    <property type="entry name" value="TAXi_C"/>
</dbReference>
<evidence type="ECO:0000256" key="7">
    <source>
        <dbReference type="PIRSR" id="PIRSR601461-1"/>
    </source>
</evidence>
<dbReference type="GO" id="GO:0004190">
    <property type="term" value="F:aspartic-type endopeptidase activity"/>
    <property type="evidence" value="ECO:0007669"/>
    <property type="project" value="UniProtKB-KW"/>
</dbReference>
<comment type="similarity">
    <text evidence="1">Belongs to the peptidase A1 family.</text>
</comment>
<dbReference type="InParanoid" id="A0A1U8A329"/>
<dbReference type="FunFam" id="2.40.70.10:FF:000013">
    <property type="entry name" value="Aspartyl protease AED1"/>
    <property type="match status" value="1"/>
</dbReference>
<evidence type="ECO:0000256" key="3">
    <source>
        <dbReference type="ARBA" id="ARBA00022729"/>
    </source>
</evidence>
<dbReference type="InterPro" id="IPR033121">
    <property type="entry name" value="PEPTIDASE_A1"/>
</dbReference>
<dbReference type="KEGG" id="nnu:104596567"/>
<keyword evidence="3 8" id="KW-0732">Signal</keyword>
<dbReference type="Gene3D" id="2.40.70.10">
    <property type="entry name" value="Acid Proteases"/>
    <property type="match status" value="2"/>
</dbReference>
<evidence type="ECO:0000256" key="6">
    <source>
        <dbReference type="ARBA" id="ARBA00023157"/>
    </source>
</evidence>
<keyword evidence="2" id="KW-0645">Protease</keyword>
<evidence type="ECO:0000256" key="4">
    <source>
        <dbReference type="ARBA" id="ARBA00022750"/>
    </source>
</evidence>
<dbReference type="InterPro" id="IPR032861">
    <property type="entry name" value="TAXi_N"/>
</dbReference>
<feature type="domain" description="Peptidase A1" evidence="9">
    <location>
        <begin position="140"/>
        <end position="478"/>
    </location>
</feature>
<name>A0A1U8A329_NELNU</name>
<dbReference type="OrthoDB" id="2747330at2759"/>
<dbReference type="PANTHER" id="PTHR13683:SF750">
    <property type="entry name" value="ASPARTYL PROTEASE AED1"/>
    <property type="match status" value="1"/>
</dbReference>
<dbReference type="Pfam" id="PF14543">
    <property type="entry name" value="TAXi_N"/>
    <property type="match status" value="1"/>
</dbReference>
<keyword evidence="4" id="KW-0064">Aspartyl protease</keyword>
<evidence type="ECO:0000256" key="1">
    <source>
        <dbReference type="ARBA" id="ARBA00007447"/>
    </source>
</evidence>
<dbReference type="InterPro" id="IPR001461">
    <property type="entry name" value="Aspartic_peptidase_A1"/>
</dbReference>
<dbReference type="PROSITE" id="PS51257">
    <property type="entry name" value="PROKAR_LIPOPROTEIN"/>
    <property type="match status" value="1"/>
</dbReference>
<proteinExistence type="inferred from homology"/>
<keyword evidence="5" id="KW-0378">Hydrolase</keyword>
<dbReference type="PANTHER" id="PTHR13683">
    <property type="entry name" value="ASPARTYL PROTEASES"/>
    <property type="match status" value="1"/>
</dbReference>
<gene>
    <name evidence="11" type="primary">LOC104596567</name>
</gene>
<keyword evidence="6" id="KW-1015">Disulfide bond</keyword>